<dbReference type="Proteomes" id="UP000295830">
    <property type="component" value="Unassembled WGS sequence"/>
</dbReference>
<reference evidence="2 3" key="1">
    <citation type="submission" date="2019-03" db="EMBL/GenBank/DDBJ databases">
        <title>Genomic Encyclopedia of Type Strains, Phase IV (KMG-IV): sequencing the most valuable type-strain genomes for metagenomic binning, comparative biology and taxonomic classification.</title>
        <authorList>
            <person name="Goeker M."/>
        </authorList>
    </citation>
    <scope>NUCLEOTIDE SEQUENCE [LARGE SCALE GENOMIC DNA]</scope>
    <source>
        <strain evidence="2 3">DSM 15505</strain>
    </source>
</reference>
<dbReference type="OrthoDB" id="6355011at2"/>
<dbReference type="AlphaFoldDB" id="A0A4R7K2H4"/>
<proteinExistence type="predicted"/>
<accession>A0A4R7K2H4</accession>
<evidence type="ECO:0000259" key="1">
    <source>
        <dbReference type="Pfam" id="PF11008"/>
    </source>
</evidence>
<organism evidence="2 3">
    <name type="scientific">Halospina denitrificans</name>
    <dbReference type="NCBI Taxonomy" id="332522"/>
    <lineage>
        <taxon>Bacteria</taxon>
        <taxon>Pseudomonadati</taxon>
        <taxon>Pseudomonadota</taxon>
        <taxon>Gammaproteobacteria</taxon>
        <taxon>Halospina</taxon>
    </lineage>
</organism>
<dbReference type="Pfam" id="PF11008">
    <property type="entry name" value="DUF2846"/>
    <property type="match status" value="1"/>
</dbReference>
<name>A0A4R7K2H4_9GAMM</name>
<keyword evidence="3" id="KW-1185">Reference proteome</keyword>
<evidence type="ECO:0000313" key="2">
    <source>
        <dbReference type="EMBL" id="TDT44247.1"/>
    </source>
</evidence>
<evidence type="ECO:0000313" key="3">
    <source>
        <dbReference type="Proteomes" id="UP000295830"/>
    </source>
</evidence>
<feature type="domain" description="DUF2846" evidence="1">
    <location>
        <begin position="56"/>
        <end position="156"/>
    </location>
</feature>
<gene>
    <name evidence="2" type="ORF">DES49_0347</name>
</gene>
<comment type="caution">
    <text evidence="2">The sequence shown here is derived from an EMBL/GenBank/DDBJ whole genome shotgun (WGS) entry which is preliminary data.</text>
</comment>
<protein>
    <submittedName>
        <fullName evidence="2">Uncharacterized protein DUF2846</fullName>
    </submittedName>
</protein>
<sequence>MRTKAPALTLILLSMLLLNGCGMKIYQSLGKDMGAYVRPVTGPEFSPVPSYKWNGKKQALVYFYRPESQWGNDEIMAPSFYVDDNHYFNLRANGYTWLVILAGQREFDIRRPFNGIEGVEHMGPITLIFDHILDTEFKVEAGETYYLRYSEVDDPESTYKGLPEGHPLSKGPARLVPEETALPEIRETRLLLDKVAVHNSAAQSIVEDNLETDYQRRRAELLEQRKEEIQALKESGDYESASWYWPWGGGPTKRLETDRKLRQLEREREERLAQESDGHWWWPFG</sequence>
<dbReference type="InterPro" id="IPR022548">
    <property type="entry name" value="DUF2846"/>
</dbReference>
<dbReference type="RefSeq" id="WP_133734649.1">
    <property type="nucleotide sequence ID" value="NZ_SOAX01000001.1"/>
</dbReference>
<dbReference type="EMBL" id="SOAX01000001">
    <property type="protein sequence ID" value="TDT44247.1"/>
    <property type="molecule type" value="Genomic_DNA"/>
</dbReference>